<dbReference type="EMBL" id="SCLC01001442">
    <property type="protein sequence ID" value="MBF4437887.1"/>
    <property type="molecule type" value="Genomic_DNA"/>
</dbReference>
<keyword evidence="1" id="KW-0472">Membrane</keyword>
<keyword evidence="1" id="KW-1133">Transmembrane helix</keyword>
<dbReference type="Proteomes" id="UP000786185">
    <property type="component" value="Unassembled WGS sequence"/>
</dbReference>
<feature type="transmembrane region" description="Helical" evidence="1">
    <location>
        <begin position="20"/>
        <end position="40"/>
    </location>
</feature>
<reference evidence="2" key="1">
    <citation type="journal article" date="2021" name="PeerJ">
        <title>Analysis of 44 Vibrio anguillarum genomes reveals high genetic diversity.</title>
        <authorList>
            <person name="Hansen M.J."/>
            <person name="Dalsgaard I."/>
        </authorList>
    </citation>
    <scope>NUCLEOTIDE SEQUENCE</scope>
    <source>
        <strain evidence="2">850617-1/1</strain>
    </source>
</reference>
<protein>
    <submittedName>
        <fullName evidence="2">Sensor histidine kinase</fullName>
    </submittedName>
</protein>
<keyword evidence="1" id="KW-0812">Transmembrane</keyword>
<evidence type="ECO:0000313" key="3">
    <source>
        <dbReference type="Proteomes" id="UP000786185"/>
    </source>
</evidence>
<feature type="non-terminal residue" evidence="2">
    <location>
        <position position="47"/>
    </location>
</feature>
<comment type="caution">
    <text evidence="2">The sequence shown here is derived from an EMBL/GenBank/DDBJ whole genome shotgun (WGS) entry which is preliminary data.</text>
</comment>
<keyword evidence="2" id="KW-0808">Transferase</keyword>
<dbReference type="AlphaFoldDB" id="A0AAW4BIA6"/>
<dbReference type="GO" id="GO:0016301">
    <property type="term" value="F:kinase activity"/>
    <property type="evidence" value="ECO:0007669"/>
    <property type="project" value="UniProtKB-KW"/>
</dbReference>
<evidence type="ECO:0000256" key="1">
    <source>
        <dbReference type="SAM" id="Phobius"/>
    </source>
</evidence>
<keyword evidence="2" id="KW-0418">Kinase</keyword>
<evidence type="ECO:0000313" key="2">
    <source>
        <dbReference type="EMBL" id="MBF4437887.1"/>
    </source>
</evidence>
<name>A0AAW4BIA6_VIBAN</name>
<accession>A0AAW4BIA6</accession>
<sequence length="47" mass="5231">MLVTTVGVIYRKNILETDMAMLFLLLNIVSASLLSPRNAYLMTIMGV</sequence>
<proteinExistence type="predicted"/>
<organism evidence="2 3">
    <name type="scientific">Vibrio anguillarum</name>
    <name type="common">Listonella anguillarum</name>
    <dbReference type="NCBI Taxonomy" id="55601"/>
    <lineage>
        <taxon>Bacteria</taxon>
        <taxon>Pseudomonadati</taxon>
        <taxon>Pseudomonadota</taxon>
        <taxon>Gammaproteobacteria</taxon>
        <taxon>Vibrionales</taxon>
        <taxon>Vibrionaceae</taxon>
        <taxon>Vibrio</taxon>
    </lineage>
</organism>
<gene>
    <name evidence="2" type="ORF">ERJ77_26080</name>
</gene>